<feature type="transmembrane region" description="Helical" evidence="7">
    <location>
        <begin position="365"/>
        <end position="390"/>
    </location>
</feature>
<feature type="transmembrane region" description="Helical" evidence="7">
    <location>
        <begin position="184"/>
        <end position="204"/>
    </location>
</feature>
<organism evidence="8 9">
    <name type="scientific">Candidatus Fervidibacter japonicus</name>
    <dbReference type="NCBI Taxonomy" id="2035412"/>
    <lineage>
        <taxon>Bacteria</taxon>
        <taxon>Candidatus Fervidibacterota</taxon>
        <taxon>Candidatus Fervidibacter</taxon>
    </lineage>
</organism>
<feature type="transmembrane region" description="Helical" evidence="7">
    <location>
        <begin position="122"/>
        <end position="144"/>
    </location>
</feature>
<feature type="transmembrane region" description="Helical" evidence="7">
    <location>
        <begin position="285"/>
        <end position="306"/>
    </location>
</feature>
<feature type="transmembrane region" description="Helical" evidence="7">
    <location>
        <begin position="156"/>
        <end position="178"/>
    </location>
</feature>
<dbReference type="PANTHER" id="PTHR30106">
    <property type="entry name" value="INNER MEMBRANE PROTEIN YEIH-RELATED"/>
    <property type="match status" value="1"/>
</dbReference>
<comment type="subcellular location">
    <subcellularLocation>
        <location evidence="1">Cell membrane</location>
        <topology evidence="1">Multi-pass membrane protein</topology>
    </subcellularLocation>
</comment>
<reference evidence="9" key="1">
    <citation type="submission" date="2017-09" db="EMBL/GenBank/DDBJ databases">
        <title>Metaegenomics of thermophilic ammonia-oxidizing enrichment culture.</title>
        <authorList>
            <person name="Kato S."/>
            <person name="Suzuki K."/>
        </authorList>
    </citation>
    <scope>NUCLEOTIDE SEQUENCE [LARGE SCALE GENOMIC DNA]</scope>
</reference>
<evidence type="ECO:0008006" key="10">
    <source>
        <dbReference type="Google" id="ProtNLM"/>
    </source>
</evidence>
<dbReference type="Proteomes" id="UP000236173">
    <property type="component" value="Unassembled WGS sequence"/>
</dbReference>
<evidence type="ECO:0000313" key="8">
    <source>
        <dbReference type="EMBL" id="GBD00188.1"/>
    </source>
</evidence>
<evidence type="ECO:0000256" key="7">
    <source>
        <dbReference type="SAM" id="Phobius"/>
    </source>
</evidence>
<keyword evidence="5 7" id="KW-1133">Transmembrane helix</keyword>
<evidence type="ECO:0000313" key="9">
    <source>
        <dbReference type="Proteomes" id="UP000236173"/>
    </source>
</evidence>
<proteinExistence type="inferred from homology"/>
<keyword evidence="6 7" id="KW-0472">Membrane</keyword>
<feature type="transmembrane region" description="Helical" evidence="7">
    <location>
        <begin position="66"/>
        <end position="87"/>
    </location>
</feature>
<dbReference type="AlphaFoldDB" id="A0A2H5XGA0"/>
<comment type="similarity">
    <text evidence="2">Belongs to the UPF0324 family.</text>
</comment>
<feature type="transmembrane region" description="Helical" evidence="7">
    <location>
        <begin position="25"/>
        <end position="46"/>
    </location>
</feature>
<dbReference type="EMBL" id="BEHT01000058">
    <property type="protein sequence ID" value="GBD00188.1"/>
    <property type="molecule type" value="Genomic_DNA"/>
</dbReference>
<feature type="transmembrane region" description="Helical" evidence="7">
    <location>
        <begin position="99"/>
        <end position="116"/>
    </location>
</feature>
<dbReference type="InterPro" id="IPR018383">
    <property type="entry name" value="UPF0324_pro"/>
</dbReference>
<evidence type="ECO:0000256" key="6">
    <source>
        <dbReference type="ARBA" id="ARBA00023136"/>
    </source>
</evidence>
<dbReference type="PANTHER" id="PTHR30106:SF2">
    <property type="entry name" value="UPF0324 INNER MEMBRANE PROTEIN YEIH"/>
    <property type="match status" value="1"/>
</dbReference>
<gene>
    <name evidence="8" type="ORF">HRbin17_02726</name>
</gene>
<evidence type="ECO:0000256" key="5">
    <source>
        <dbReference type="ARBA" id="ARBA00022989"/>
    </source>
</evidence>
<accession>A0A2H5XGA0</accession>
<evidence type="ECO:0000256" key="3">
    <source>
        <dbReference type="ARBA" id="ARBA00022475"/>
    </source>
</evidence>
<keyword evidence="4 7" id="KW-0812">Transmembrane</keyword>
<feature type="transmembrane region" description="Helical" evidence="7">
    <location>
        <begin position="255"/>
        <end position="273"/>
    </location>
</feature>
<evidence type="ECO:0000256" key="4">
    <source>
        <dbReference type="ARBA" id="ARBA00022692"/>
    </source>
</evidence>
<sequence>MAAALASKRNPIAYALFGVDQWREVVSLLPGTLLAVAIMAIAIPLAELVGQSVLRLQGIDPTGKASPISGVLMAIVIGMVIATFVRLPDWVKPGIQFSMTKLLRLGIIFVGIKLSVMDVLKLGAWGVPVVATAIAAGMLFVRWFNNRLGLSDRLGTLLAAGTSICGVTAIVSTAPAIKADEKEVAYAVANVTLFGLLGMFLYPYLAHALLKTSEQIGLFLGTAIHETSQVVGAALTYKEVFNDEVVLKAATVTKLTRNLFLAVVVPLLSFLYLRQGSGGEVKVEVTKLLPAFVSGFIGMAVVRSIGDATLQSGAAFGIWTASAWEGLTKSIGEFWGSRILLGTAMAAVGLNTHPSVFKGVGAKPFLVGFIGALVVGLVGFGMAATIGQFVRL</sequence>
<dbReference type="GO" id="GO:0005886">
    <property type="term" value="C:plasma membrane"/>
    <property type="evidence" value="ECO:0007669"/>
    <property type="project" value="UniProtKB-SubCell"/>
</dbReference>
<name>A0A2H5XGA0_9BACT</name>
<comment type="caution">
    <text evidence="8">The sequence shown here is derived from an EMBL/GenBank/DDBJ whole genome shotgun (WGS) entry which is preliminary data.</text>
</comment>
<dbReference type="Pfam" id="PF03601">
    <property type="entry name" value="Cons_hypoth698"/>
    <property type="match status" value="1"/>
</dbReference>
<protein>
    <recommendedName>
        <fullName evidence="10">Sulfate exporter family transporter</fullName>
    </recommendedName>
</protein>
<evidence type="ECO:0000256" key="1">
    <source>
        <dbReference type="ARBA" id="ARBA00004651"/>
    </source>
</evidence>
<evidence type="ECO:0000256" key="2">
    <source>
        <dbReference type="ARBA" id="ARBA00007977"/>
    </source>
</evidence>
<keyword evidence="3" id="KW-1003">Cell membrane</keyword>